<comment type="caution">
    <text evidence="7">Lacks conserved residue(s) required for the propagation of feature annotation.</text>
</comment>
<evidence type="ECO:0000313" key="10">
    <source>
        <dbReference type="EMBL" id="MFK3864594.1"/>
    </source>
</evidence>
<accession>A0ABW8KYC7</accession>
<dbReference type="Gene3D" id="2.30.30.60">
    <property type="match status" value="1"/>
</dbReference>
<name>A0ABW8KYC7_9GAMM</name>
<keyword evidence="7" id="KW-0997">Cell inner membrane</keyword>
<evidence type="ECO:0000256" key="3">
    <source>
        <dbReference type="ARBA" id="ARBA00022475"/>
    </source>
</evidence>
<keyword evidence="7" id="KW-0407">Ion channel</keyword>
<dbReference type="Proteomes" id="UP001620262">
    <property type="component" value="Unassembled WGS sequence"/>
</dbReference>
<dbReference type="Pfam" id="PF21088">
    <property type="entry name" value="MS_channel_1st"/>
    <property type="match status" value="1"/>
</dbReference>
<keyword evidence="4 7" id="KW-0812">Transmembrane</keyword>
<comment type="subcellular location">
    <subcellularLocation>
        <location evidence="7">Cell inner membrane</location>
        <topology evidence="7">Multi-pass membrane protein</topology>
    </subcellularLocation>
    <subcellularLocation>
        <location evidence="1">Cell membrane</location>
        <topology evidence="1">Multi-pass membrane protein</topology>
    </subcellularLocation>
</comment>
<evidence type="ECO:0000259" key="8">
    <source>
        <dbReference type="Pfam" id="PF00924"/>
    </source>
</evidence>
<feature type="transmembrane region" description="Helical" evidence="7">
    <location>
        <begin position="80"/>
        <end position="102"/>
    </location>
</feature>
<evidence type="ECO:0000256" key="7">
    <source>
        <dbReference type="RuleBase" id="RU369025"/>
    </source>
</evidence>
<keyword evidence="3" id="KW-1003">Cell membrane</keyword>
<reference evidence="10 11" key="1">
    <citation type="submission" date="2024-11" db="EMBL/GenBank/DDBJ databases">
        <title>The Natural Products Discovery Center: Release of the First 8490 Sequenced Strains for Exploring Actinobacteria Biosynthetic Diversity.</title>
        <authorList>
            <person name="Kalkreuter E."/>
            <person name="Kautsar S.A."/>
            <person name="Yang D."/>
            <person name="Bader C.D."/>
            <person name="Teijaro C.N."/>
            <person name="Fluegel L."/>
            <person name="Davis C.M."/>
            <person name="Simpson J.R."/>
            <person name="Lauterbach L."/>
            <person name="Steele A.D."/>
            <person name="Gui C."/>
            <person name="Meng S."/>
            <person name="Li G."/>
            <person name="Viehrig K."/>
            <person name="Ye F."/>
            <person name="Su P."/>
            <person name="Kiefer A.F."/>
            <person name="Nichols A."/>
            <person name="Cepeda A.J."/>
            <person name="Yan W."/>
            <person name="Fan B."/>
            <person name="Jiang Y."/>
            <person name="Adhikari A."/>
            <person name="Zheng C.-J."/>
            <person name="Schuster L."/>
            <person name="Cowan T.M."/>
            <person name="Smanski M.J."/>
            <person name="Chevrette M.G."/>
            <person name="De Carvalho L.P.S."/>
            <person name="Shen B."/>
        </authorList>
    </citation>
    <scope>NUCLEOTIDE SEQUENCE [LARGE SCALE GENOMIC DNA]</scope>
    <source>
        <strain evidence="10 11">NPDC078403</strain>
    </source>
</reference>
<dbReference type="InterPro" id="IPR011014">
    <property type="entry name" value="MscS_channel_TM-2"/>
</dbReference>
<dbReference type="InterPro" id="IPR045275">
    <property type="entry name" value="MscS_archaea/bacteria_type"/>
</dbReference>
<feature type="transmembrane region" description="Helical" evidence="7">
    <location>
        <begin position="50"/>
        <end position="74"/>
    </location>
</feature>
<evidence type="ECO:0000256" key="4">
    <source>
        <dbReference type="ARBA" id="ARBA00022692"/>
    </source>
</evidence>
<comment type="caution">
    <text evidence="10">The sequence shown here is derived from an EMBL/GenBank/DDBJ whole genome shotgun (WGS) entry which is preliminary data.</text>
</comment>
<evidence type="ECO:0000256" key="2">
    <source>
        <dbReference type="ARBA" id="ARBA00008017"/>
    </source>
</evidence>
<dbReference type="Pfam" id="PF00924">
    <property type="entry name" value="MS_channel_2nd"/>
    <property type="match status" value="1"/>
</dbReference>
<organism evidence="10 11">
    <name type="scientific">Pseudoalteromonas rhizosphaerae</name>
    <dbReference type="NCBI Taxonomy" id="2518973"/>
    <lineage>
        <taxon>Bacteria</taxon>
        <taxon>Pseudomonadati</taxon>
        <taxon>Pseudomonadota</taxon>
        <taxon>Gammaproteobacteria</taxon>
        <taxon>Alteromonadales</taxon>
        <taxon>Pseudoalteromonadaceae</taxon>
        <taxon>Pseudoalteromonas</taxon>
    </lineage>
</organism>
<dbReference type="Gene3D" id="1.10.287.1260">
    <property type="match status" value="1"/>
</dbReference>
<sequence length="154" mass="16599">MSDQIIAAILVFVGCIVLSLVFHLALKKVERRFDGHAAESFRLISNSQKAILIFIGTILALSKLDFDVTGLVAALGLTGFALGFALKDAISNLVAGIMIVLYRPIKLGDNIEVASCKGVVVDLNLRYITLQTDGCRHLVPNSLMLSNKVTINNS</sequence>
<dbReference type="InterPro" id="IPR006685">
    <property type="entry name" value="MscS_channel_2nd"/>
</dbReference>
<evidence type="ECO:0000313" key="11">
    <source>
        <dbReference type="Proteomes" id="UP001620262"/>
    </source>
</evidence>
<keyword evidence="11" id="KW-1185">Reference proteome</keyword>
<dbReference type="InterPro" id="IPR023408">
    <property type="entry name" value="MscS_beta-dom_sf"/>
</dbReference>
<comment type="function">
    <text evidence="7">Mechanosensitive channel that participates in the regulation of osmotic pressure changes within the cell, opening in response to stretch forces in the membrane lipid bilayer, without the need for other proteins. Contributes to normal resistance to hypoosmotic shock. Forms an ion channel of 1.0 nanosiemens conductance with a slight preference for anions.</text>
</comment>
<dbReference type="EMBL" id="JBJDOT010000015">
    <property type="protein sequence ID" value="MFK3864594.1"/>
    <property type="molecule type" value="Genomic_DNA"/>
</dbReference>
<dbReference type="RefSeq" id="WP_404675542.1">
    <property type="nucleotide sequence ID" value="NZ_JBJDOT010000015.1"/>
</dbReference>
<keyword evidence="7" id="KW-0406">Ion transport</keyword>
<feature type="domain" description="Mechanosensitive ion channel MscS" evidence="8">
    <location>
        <begin position="88"/>
        <end position="150"/>
    </location>
</feature>
<feature type="transmembrane region" description="Helical" evidence="7">
    <location>
        <begin position="6"/>
        <end position="26"/>
    </location>
</feature>
<proteinExistence type="inferred from homology"/>
<dbReference type="SUPFAM" id="SSF50182">
    <property type="entry name" value="Sm-like ribonucleoproteins"/>
    <property type="match status" value="1"/>
</dbReference>
<evidence type="ECO:0000259" key="9">
    <source>
        <dbReference type="Pfam" id="PF21088"/>
    </source>
</evidence>
<dbReference type="PANTHER" id="PTHR30221">
    <property type="entry name" value="SMALL-CONDUCTANCE MECHANOSENSITIVE CHANNEL"/>
    <property type="match status" value="1"/>
</dbReference>
<dbReference type="InterPro" id="IPR049142">
    <property type="entry name" value="MS_channel_1st"/>
</dbReference>
<keyword evidence="6 7" id="KW-0472">Membrane</keyword>
<protein>
    <recommendedName>
        <fullName evidence="7">Small-conductance mechanosensitive channel</fullName>
    </recommendedName>
</protein>
<evidence type="ECO:0000256" key="1">
    <source>
        <dbReference type="ARBA" id="ARBA00004651"/>
    </source>
</evidence>
<comment type="subunit">
    <text evidence="7">Homoheptamer.</text>
</comment>
<keyword evidence="5 7" id="KW-1133">Transmembrane helix</keyword>
<keyword evidence="7" id="KW-0813">Transport</keyword>
<dbReference type="InterPro" id="IPR010920">
    <property type="entry name" value="LSM_dom_sf"/>
</dbReference>
<evidence type="ECO:0000256" key="5">
    <source>
        <dbReference type="ARBA" id="ARBA00022989"/>
    </source>
</evidence>
<gene>
    <name evidence="10" type="ORF">ACI2JU_12045</name>
</gene>
<dbReference type="PANTHER" id="PTHR30221:SF1">
    <property type="entry name" value="SMALL-CONDUCTANCE MECHANOSENSITIVE CHANNEL"/>
    <property type="match status" value="1"/>
</dbReference>
<dbReference type="SUPFAM" id="SSF82861">
    <property type="entry name" value="Mechanosensitive channel protein MscS (YggB), transmembrane region"/>
    <property type="match status" value="1"/>
</dbReference>
<feature type="domain" description="Mechanosensitive ion channel transmembrane helices 2/3" evidence="9">
    <location>
        <begin position="50"/>
        <end position="87"/>
    </location>
</feature>
<comment type="similarity">
    <text evidence="2 7">Belongs to the MscS (TC 1.A.23) family.</text>
</comment>
<evidence type="ECO:0000256" key="6">
    <source>
        <dbReference type="ARBA" id="ARBA00023136"/>
    </source>
</evidence>